<evidence type="ECO:0000313" key="2">
    <source>
        <dbReference type="Proteomes" id="UP000030645"/>
    </source>
</evidence>
<name>W9RWH5_9ROSA</name>
<gene>
    <name evidence="1" type="ORF">L484_021766</name>
</gene>
<dbReference type="EMBL" id="KE345760">
    <property type="protein sequence ID" value="EXC14267.1"/>
    <property type="molecule type" value="Genomic_DNA"/>
</dbReference>
<keyword evidence="2" id="KW-1185">Reference proteome</keyword>
<protein>
    <submittedName>
        <fullName evidence="1">Uncharacterized protein</fullName>
    </submittedName>
</protein>
<organism evidence="1 2">
    <name type="scientific">Morus notabilis</name>
    <dbReference type="NCBI Taxonomy" id="981085"/>
    <lineage>
        <taxon>Eukaryota</taxon>
        <taxon>Viridiplantae</taxon>
        <taxon>Streptophyta</taxon>
        <taxon>Embryophyta</taxon>
        <taxon>Tracheophyta</taxon>
        <taxon>Spermatophyta</taxon>
        <taxon>Magnoliopsida</taxon>
        <taxon>eudicotyledons</taxon>
        <taxon>Gunneridae</taxon>
        <taxon>Pentapetalae</taxon>
        <taxon>rosids</taxon>
        <taxon>fabids</taxon>
        <taxon>Rosales</taxon>
        <taxon>Moraceae</taxon>
        <taxon>Moreae</taxon>
        <taxon>Morus</taxon>
    </lineage>
</organism>
<proteinExistence type="predicted"/>
<dbReference type="Proteomes" id="UP000030645">
    <property type="component" value="Unassembled WGS sequence"/>
</dbReference>
<reference evidence="2" key="1">
    <citation type="submission" date="2013-01" db="EMBL/GenBank/DDBJ databases">
        <title>Draft Genome Sequence of a Mulberry Tree, Morus notabilis C.K. Schneid.</title>
        <authorList>
            <person name="He N."/>
            <person name="Zhao S."/>
        </authorList>
    </citation>
    <scope>NUCLEOTIDE SEQUENCE</scope>
</reference>
<accession>W9RWH5</accession>
<dbReference type="AlphaFoldDB" id="W9RWH5"/>
<sequence length="71" mass="7596">MCRVLAARDGSFGASDYARCRTFLVGLWHGSVDPDGTTLPSKIPLFGFVIGNYAPFVATLLRLDCLLCGDG</sequence>
<evidence type="ECO:0000313" key="1">
    <source>
        <dbReference type="EMBL" id="EXC14267.1"/>
    </source>
</evidence>